<dbReference type="Proteomes" id="UP000477849">
    <property type="component" value="Unassembled WGS sequence"/>
</dbReference>
<proteinExistence type="inferred from homology"/>
<evidence type="ECO:0000256" key="4">
    <source>
        <dbReference type="ARBA" id="ARBA00022989"/>
    </source>
</evidence>
<evidence type="ECO:0000313" key="8">
    <source>
        <dbReference type="Proteomes" id="UP000477849"/>
    </source>
</evidence>
<dbReference type="InterPro" id="IPR038330">
    <property type="entry name" value="TspO/MBR-related_sf"/>
</dbReference>
<evidence type="ECO:0000256" key="3">
    <source>
        <dbReference type="ARBA" id="ARBA00022692"/>
    </source>
</evidence>
<keyword evidence="5 6" id="KW-0472">Membrane</keyword>
<accession>A0A6M1S0S4</accession>
<dbReference type="FunFam" id="1.20.1260.100:FF:000001">
    <property type="entry name" value="translocator protein 2"/>
    <property type="match status" value="1"/>
</dbReference>
<dbReference type="GO" id="GO:0033013">
    <property type="term" value="P:tetrapyrrole metabolic process"/>
    <property type="evidence" value="ECO:0007669"/>
    <property type="project" value="UniProtKB-ARBA"/>
</dbReference>
<feature type="transmembrane region" description="Helical" evidence="6">
    <location>
        <begin position="127"/>
        <end position="149"/>
    </location>
</feature>
<evidence type="ECO:0000256" key="5">
    <source>
        <dbReference type="ARBA" id="ARBA00023136"/>
    </source>
</evidence>
<feature type="transmembrane region" description="Helical" evidence="6">
    <location>
        <begin position="98"/>
        <end position="115"/>
    </location>
</feature>
<dbReference type="PANTHER" id="PTHR10057:SF0">
    <property type="entry name" value="TRANSLOCATOR PROTEIN"/>
    <property type="match status" value="1"/>
</dbReference>
<keyword evidence="3 6" id="KW-0812">Transmembrane</keyword>
<comment type="subcellular location">
    <subcellularLocation>
        <location evidence="1">Membrane</location>
        <topology evidence="1">Multi-pass membrane protein</topology>
    </subcellularLocation>
</comment>
<dbReference type="CDD" id="cd15904">
    <property type="entry name" value="TSPO_MBR"/>
    <property type="match status" value="1"/>
</dbReference>
<evidence type="ECO:0000256" key="1">
    <source>
        <dbReference type="ARBA" id="ARBA00004141"/>
    </source>
</evidence>
<organism evidence="7 8">
    <name type="scientific">Rhizobium daejeonense</name>
    <dbReference type="NCBI Taxonomy" id="240521"/>
    <lineage>
        <taxon>Bacteria</taxon>
        <taxon>Pseudomonadati</taxon>
        <taxon>Pseudomonadota</taxon>
        <taxon>Alphaproteobacteria</taxon>
        <taxon>Hyphomicrobiales</taxon>
        <taxon>Rhizobiaceae</taxon>
        <taxon>Rhizobium/Agrobacterium group</taxon>
        <taxon>Rhizobium</taxon>
    </lineage>
</organism>
<dbReference type="GO" id="GO:0016020">
    <property type="term" value="C:membrane"/>
    <property type="evidence" value="ECO:0007669"/>
    <property type="project" value="UniProtKB-SubCell"/>
</dbReference>
<dbReference type="EMBL" id="JAAKZH010000004">
    <property type="protein sequence ID" value="NGO64859.1"/>
    <property type="molecule type" value="Genomic_DNA"/>
</dbReference>
<keyword evidence="4 6" id="KW-1133">Transmembrane helix</keyword>
<comment type="caution">
    <text evidence="7">The sequence shown here is derived from an EMBL/GenBank/DDBJ whole genome shotgun (WGS) entry which is preliminary data.</text>
</comment>
<feature type="transmembrane region" description="Helical" evidence="6">
    <location>
        <begin position="5"/>
        <end position="24"/>
    </location>
</feature>
<evidence type="ECO:0000313" key="7">
    <source>
        <dbReference type="EMBL" id="NGO64859.1"/>
    </source>
</evidence>
<protein>
    <submittedName>
        <fullName evidence="7">Tryptophan-rich sensory protein</fullName>
    </submittedName>
</protein>
<reference evidence="7 8" key="1">
    <citation type="submission" date="2020-02" db="EMBL/GenBank/DDBJ databases">
        <title>Genome sequence of the type strain CCBAU10050 of Rhizobium daejeonense.</title>
        <authorList>
            <person name="Gao J."/>
            <person name="Sun J."/>
        </authorList>
    </citation>
    <scope>NUCLEOTIDE SEQUENCE [LARGE SCALE GENOMIC DNA]</scope>
    <source>
        <strain evidence="7 8">CCBAU10050</strain>
    </source>
</reference>
<comment type="similarity">
    <text evidence="2">Belongs to the TspO/BZRP family.</text>
</comment>
<feature type="transmembrane region" description="Helical" evidence="6">
    <location>
        <begin position="44"/>
        <end position="65"/>
    </location>
</feature>
<dbReference type="PANTHER" id="PTHR10057">
    <property type="entry name" value="PERIPHERAL-TYPE BENZODIAZEPINE RECEPTOR"/>
    <property type="match status" value="1"/>
</dbReference>
<feature type="transmembrane region" description="Helical" evidence="6">
    <location>
        <begin position="72"/>
        <end position="92"/>
    </location>
</feature>
<dbReference type="Pfam" id="PF03073">
    <property type="entry name" value="TspO_MBR"/>
    <property type="match status" value="1"/>
</dbReference>
<dbReference type="InterPro" id="IPR004307">
    <property type="entry name" value="TspO_MBR"/>
</dbReference>
<keyword evidence="8" id="KW-1185">Reference proteome</keyword>
<dbReference type="AlphaFoldDB" id="A0A6M1S0S4"/>
<dbReference type="RefSeq" id="WP_163902967.1">
    <property type="nucleotide sequence ID" value="NZ_CP048427.1"/>
</dbReference>
<gene>
    <name evidence="7" type="ORF">G6N76_14405</name>
</gene>
<evidence type="ECO:0000256" key="6">
    <source>
        <dbReference type="SAM" id="Phobius"/>
    </source>
</evidence>
<sequence>MRRFIIHLVFIVVVIGFGALSGVSNTPGDWYQSLAKPAFNPPPWIFAPVWTMLYVLIAIAGARIWEKAPASAAMQIWFAQMVLNFVWSPIFFGLQAPGLALIVIVVMLLAILGFIQQARPIDRPASFLFAPYALWVAFATLLNASIFLMN</sequence>
<dbReference type="PIRSF" id="PIRSF005859">
    <property type="entry name" value="PBR"/>
    <property type="match status" value="1"/>
</dbReference>
<dbReference type="Gene3D" id="1.20.1260.100">
    <property type="entry name" value="TspO/MBR protein"/>
    <property type="match status" value="1"/>
</dbReference>
<name>A0A6M1S0S4_9HYPH</name>
<evidence type="ECO:0000256" key="2">
    <source>
        <dbReference type="ARBA" id="ARBA00007524"/>
    </source>
</evidence>